<keyword evidence="1" id="KW-1003">Cell membrane</keyword>
<dbReference type="CDD" id="cd01467">
    <property type="entry name" value="vWA_BatA_type"/>
    <property type="match status" value="1"/>
</dbReference>
<organism evidence="7">
    <name type="scientific">Caldithrix abyssi</name>
    <dbReference type="NCBI Taxonomy" id="187145"/>
    <lineage>
        <taxon>Bacteria</taxon>
        <taxon>Pseudomonadati</taxon>
        <taxon>Calditrichota</taxon>
        <taxon>Calditrichia</taxon>
        <taxon>Calditrichales</taxon>
        <taxon>Calditrichaceae</taxon>
        <taxon>Caldithrix</taxon>
    </lineage>
</organism>
<name>A0A7V4WVT6_CALAY</name>
<dbReference type="SMART" id="SM00327">
    <property type="entry name" value="VWA"/>
    <property type="match status" value="1"/>
</dbReference>
<evidence type="ECO:0000256" key="2">
    <source>
        <dbReference type="ARBA" id="ARBA00022692"/>
    </source>
</evidence>
<accession>A0A7V4WVT6</accession>
<dbReference type="AlphaFoldDB" id="A0A7V4WVT6"/>
<dbReference type="EMBL" id="DRQG01000104">
    <property type="protein sequence ID" value="HGY56208.1"/>
    <property type="molecule type" value="Genomic_DNA"/>
</dbReference>
<sequence length="331" mass="37289">MYRFADPLYLILLLILPAMVWWYVRGLRGRGAKIRYSDVGLLKNLTPTLRQRLRHGVFVLRVLAVAAFILALARPQSSSKEEEISTEGVDIVLAMDVSSSMLAEDFKPNNRLTAAKVVAREFIKGRKNDRLGMVVFAGESFTQCPLTLDYGVLLELLDQVKVADKDWDGTAIGMGLVNAIDRLRDSKAKSKVIILLTDGVNNRGQVDPITAARIAQAYGIKIYTIGAGTRGTAMYPVDDPVLGRRYVPMRVEIDEEVLKEIARITGGTYFRATDSDKLREIYKEIGEMEKTKIEVKEYTRYEEYFVYFVGFGLALLLLEIILANTYFKKIP</sequence>
<dbReference type="NCBIfam" id="TIGR02226">
    <property type="entry name" value="two_anch"/>
    <property type="match status" value="1"/>
</dbReference>
<dbReference type="InterPro" id="IPR050768">
    <property type="entry name" value="UPF0353/GerABKA_families"/>
</dbReference>
<dbReference type="InterPro" id="IPR036465">
    <property type="entry name" value="vWFA_dom_sf"/>
</dbReference>
<evidence type="ECO:0000259" key="6">
    <source>
        <dbReference type="PROSITE" id="PS50234"/>
    </source>
</evidence>
<dbReference type="InterPro" id="IPR033881">
    <property type="entry name" value="vWA_BatA_type"/>
</dbReference>
<feature type="transmembrane region" description="Helical" evidence="5">
    <location>
        <begin position="6"/>
        <end position="24"/>
    </location>
</feature>
<feature type="domain" description="VWFA" evidence="6">
    <location>
        <begin position="90"/>
        <end position="285"/>
    </location>
</feature>
<evidence type="ECO:0000256" key="4">
    <source>
        <dbReference type="ARBA" id="ARBA00023136"/>
    </source>
</evidence>
<reference evidence="7" key="1">
    <citation type="journal article" date="2020" name="mSystems">
        <title>Genome- and Community-Level Interaction Insights into Carbon Utilization and Element Cycling Functions of Hydrothermarchaeota in Hydrothermal Sediment.</title>
        <authorList>
            <person name="Zhou Z."/>
            <person name="Liu Y."/>
            <person name="Xu W."/>
            <person name="Pan J."/>
            <person name="Luo Z.H."/>
            <person name="Li M."/>
        </authorList>
    </citation>
    <scope>NUCLEOTIDE SEQUENCE [LARGE SCALE GENOMIC DNA]</scope>
    <source>
        <strain evidence="7">HyVt-577</strain>
    </source>
</reference>
<dbReference type="PANTHER" id="PTHR22550">
    <property type="entry name" value="SPORE GERMINATION PROTEIN"/>
    <property type="match status" value="1"/>
</dbReference>
<dbReference type="Proteomes" id="UP000885779">
    <property type="component" value="Unassembled WGS sequence"/>
</dbReference>
<keyword evidence="4 5" id="KW-0472">Membrane</keyword>
<protein>
    <submittedName>
        <fullName evidence="7">VWA domain-containing protein</fullName>
    </submittedName>
</protein>
<dbReference type="SUPFAM" id="SSF53300">
    <property type="entry name" value="vWA-like"/>
    <property type="match status" value="1"/>
</dbReference>
<feature type="transmembrane region" description="Helical" evidence="5">
    <location>
        <begin position="304"/>
        <end position="327"/>
    </location>
</feature>
<evidence type="ECO:0000256" key="1">
    <source>
        <dbReference type="ARBA" id="ARBA00022475"/>
    </source>
</evidence>
<dbReference type="Pfam" id="PF00092">
    <property type="entry name" value="VWA"/>
    <property type="match status" value="1"/>
</dbReference>
<dbReference type="PROSITE" id="PS50234">
    <property type="entry name" value="VWFA"/>
    <property type="match status" value="1"/>
</dbReference>
<evidence type="ECO:0000313" key="7">
    <source>
        <dbReference type="EMBL" id="HGY56208.1"/>
    </source>
</evidence>
<evidence type="ECO:0000256" key="3">
    <source>
        <dbReference type="ARBA" id="ARBA00022989"/>
    </source>
</evidence>
<evidence type="ECO:0000256" key="5">
    <source>
        <dbReference type="SAM" id="Phobius"/>
    </source>
</evidence>
<gene>
    <name evidence="7" type="ORF">ENK44_10925</name>
</gene>
<dbReference type="Gene3D" id="3.40.50.410">
    <property type="entry name" value="von Willebrand factor, type A domain"/>
    <property type="match status" value="1"/>
</dbReference>
<keyword evidence="3 5" id="KW-1133">Transmembrane helix</keyword>
<dbReference type="InterPro" id="IPR011933">
    <property type="entry name" value="Double_TM_dom"/>
</dbReference>
<dbReference type="InterPro" id="IPR002035">
    <property type="entry name" value="VWF_A"/>
</dbReference>
<dbReference type="Pfam" id="PF07584">
    <property type="entry name" value="BatA"/>
    <property type="match status" value="1"/>
</dbReference>
<comment type="caution">
    <text evidence="7">The sequence shown here is derived from an EMBL/GenBank/DDBJ whole genome shotgun (WGS) entry which is preliminary data.</text>
</comment>
<proteinExistence type="predicted"/>
<keyword evidence="2 5" id="KW-0812">Transmembrane</keyword>
<dbReference type="PANTHER" id="PTHR22550:SF5">
    <property type="entry name" value="LEUCINE ZIPPER PROTEIN 4"/>
    <property type="match status" value="1"/>
</dbReference>
<dbReference type="InterPro" id="IPR024163">
    <property type="entry name" value="Aerotolerance_reg_N"/>
</dbReference>